<gene>
    <name evidence="2" type="ORF">CLUP02_06241</name>
</gene>
<accession>A0A9Q8SPX5</accession>
<evidence type="ECO:0000256" key="1">
    <source>
        <dbReference type="SAM" id="MobiDB-lite"/>
    </source>
</evidence>
<feature type="region of interest" description="Disordered" evidence="1">
    <location>
        <begin position="604"/>
        <end position="635"/>
    </location>
</feature>
<dbReference type="GeneID" id="73340251"/>
<protein>
    <recommendedName>
        <fullName evidence="4">Cbs domain-containing protein</fullName>
    </recommendedName>
</protein>
<dbReference type="AlphaFoldDB" id="A0A9Q8SPX5"/>
<feature type="region of interest" description="Disordered" evidence="1">
    <location>
        <begin position="167"/>
        <end position="194"/>
    </location>
</feature>
<dbReference type="KEGG" id="clup:CLUP02_06241"/>
<dbReference type="EMBL" id="CP019475">
    <property type="protein sequence ID" value="UQC80756.1"/>
    <property type="molecule type" value="Genomic_DNA"/>
</dbReference>
<dbReference type="Proteomes" id="UP000830671">
    <property type="component" value="Chromosome 3"/>
</dbReference>
<keyword evidence="3" id="KW-1185">Reference proteome</keyword>
<organism evidence="2 3">
    <name type="scientific">Colletotrichum lupini</name>
    <dbReference type="NCBI Taxonomy" id="145971"/>
    <lineage>
        <taxon>Eukaryota</taxon>
        <taxon>Fungi</taxon>
        <taxon>Dikarya</taxon>
        <taxon>Ascomycota</taxon>
        <taxon>Pezizomycotina</taxon>
        <taxon>Sordariomycetes</taxon>
        <taxon>Hypocreomycetidae</taxon>
        <taxon>Glomerellales</taxon>
        <taxon>Glomerellaceae</taxon>
        <taxon>Colletotrichum</taxon>
        <taxon>Colletotrichum acutatum species complex</taxon>
    </lineage>
</organism>
<dbReference type="RefSeq" id="XP_049142384.1">
    <property type="nucleotide sequence ID" value="XM_049285241.1"/>
</dbReference>
<name>A0A9Q8SPX5_9PEZI</name>
<evidence type="ECO:0000313" key="3">
    <source>
        <dbReference type="Proteomes" id="UP000830671"/>
    </source>
</evidence>
<sequence length="648" mass="72862">MKCQRDLQVAHQGIEPHLQLKKPNIKAEIARRSCALLSFSFLLYLIIKHINPPYSLWLSPSAVLVIGEIFCSDTLFPTAFTLRVSPGSYGRSAVTGVRLSRLYSAEVCYTVYARCFGLSLSPFLAHPFQLLFDLLSYLCSVFLHAPSLMYDQNGQVFKEVVAQRPPDAYQNGRDWSRRTGRQPRRGRGGQGMKGARSLADMAVHTIAENIGDVEEHHLAREDLPRRYLWRIWRLLENRGVCFQAWKVFSKLLLVEDDEKTLGLYRYRQHICQPSSASLRHYLKPLESPNVDFVTHLTITGSCSFGENELLALPKLRNLAILEIIEPASSASVMDEQHAPSFPKVDDRLVRSWSEMDDPFPLLRVLRLWGDESVTTHSLQYVSKFPALALYDVNASRSDWGDAWGAAGENGWEVDEPLHGPHDSLLWYLLLFDGAVDTAEGKDSKPRQLQGMARNIDDGLMNFCQSSNQPITIKPSSPDGQDAPPFLDHLSDAAKRNLSMYVDVPGYEAQTCKGFPFETWGFWLYSFLGQLTGDADLKRAGQKTGTLLKVVSEQLVLPAKPLACLQLGHCGSGRPGITPAVSYVRRGLFATCRYTFFRRSSGLAKQEPARKPTESLRPKVELGKVETGLNPNRKKRRRLDDILQSFMGS</sequence>
<evidence type="ECO:0000313" key="2">
    <source>
        <dbReference type="EMBL" id="UQC80756.1"/>
    </source>
</evidence>
<feature type="compositionally biased region" description="Basic residues" evidence="1">
    <location>
        <begin position="178"/>
        <end position="187"/>
    </location>
</feature>
<evidence type="ECO:0008006" key="4">
    <source>
        <dbReference type="Google" id="ProtNLM"/>
    </source>
</evidence>
<feature type="compositionally biased region" description="Basic and acidic residues" evidence="1">
    <location>
        <begin position="606"/>
        <end position="623"/>
    </location>
</feature>
<proteinExistence type="predicted"/>
<reference evidence="2" key="1">
    <citation type="journal article" date="2021" name="Mol. Plant Microbe Interact.">
        <title>Complete Genome Sequence of the Plant-Pathogenic Fungus Colletotrichum lupini.</title>
        <authorList>
            <person name="Baroncelli R."/>
            <person name="Pensec F."/>
            <person name="Da Lio D."/>
            <person name="Boufleur T."/>
            <person name="Vicente I."/>
            <person name="Sarrocco S."/>
            <person name="Picot A."/>
            <person name="Baraldi E."/>
            <person name="Sukno S."/>
            <person name="Thon M."/>
            <person name="Le Floch G."/>
        </authorList>
    </citation>
    <scope>NUCLEOTIDE SEQUENCE</scope>
    <source>
        <strain evidence="2">IMI 504893</strain>
    </source>
</reference>